<evidence type="ECO:0000313" key="2">
    <source>
        <dbReference type="EMBL" id="KAF1998576.1"/>
    </source>
</evidence>
<evidence type="ECO:0000259" key="1">
    <source>
        <dbReference type="Pfam" id="PF00646"/>
    </source>
</evidence>
<feature type="domain" description="F-box" evidence="1">
    <location>
        <begin position="94"/>
        <end position="122"/>
    </location>
</feature>
<accession>A0A6A5WLQ2</accession>
<dbReference type="Proteomes" id="UP000799779">
    <property type="component" value="Unassembled WGS sequence"/>
</dbReference>
<reference evidence="2" key="1">
    <citation type="journal article" date="2020" name="Stud. Mycol.">
        <title>101 Dothideomycetes genomes: a test case for predicting lifestyles and emergence of pathogens.</title>
        <authorList>
            <person name="Haridas S."/>
            <person name="Albert R."/>
            <person name="Binder M."/>
            <person name="Bloem J."/>
            <person name="Labutti K."/>
            <person name="Salamov A."/>
            <person name="Andreopoulos B."/>
            <person name="Baker S."/>
            <person name="Barry K."/>
            <person name="Bills G."/>
            <person name="Bluhm B."/>
            <person name="Cannon C."/>
            <person name="Castanera R."/>
            <person name="Culley D."/>
            <person name="Daum C."/>
            <person name="Ezra D."/>
            <person name="Gonzalez J."/>
            <person name="Henrissat B."/>
            <person name="Kuo A."/>
            <person name="Liang C."/>
            <person name="Lipzen A."/>
            <person name="Lutzoni F."/>
            <person name="Magnuson J."/>
            <person name="Mondo S."/>
            <person name="Nolan M."/>
            <person name="Ohm R."/>
            <person name="Pangilinan J."/>
            <person name="Park H.-J."/>
            <person name="Ramirez L."/>
            <person name="Alfaro M."/>
            <person name="Sun H."/>
            <person name="Tritt A."/>
            <person name="Yoshinaga Y."/>
            <person name="Zwiers L.-H."/>
            <person name="Turgeon B."/>
            <person name="Goodwin S."/>
            <person name="Spatafora J."/>
            <person name="Crous P."/>
            <person name="Grigoriev I."/>
        </authorList>
    </citation>
    <scope>NUCLEOTIDE SEQUENCE</scope>
    <source>
        <strain evidence="2">CBS 123094</strain>
    </source>
</reference>
<name>A0A6A5WLQ2_9PLEO</name>
<gene>
    <name evidence="2" type="ORF">P154DRAFT_577918</name>
</gene>
<dbReference type="SUPFAM" id="SSF81383">
    <property type="entry name" value="F-box domain"/>
    <property type="match status" value="1"/>
</dbReference>
<dbReference type="CDD" id="cd09917">
    <property type="entry name" value="F-box_SF"/>
    <property type="match status" value="1"/>
</dbReference>
<keyword evidence="3" id="KW-1185">Reference proteome</keyword>
<evidence type="ECO:0000313" key="3">
    <source>
        <dbReference type="Proteomes" id="UP000799779"/>
    </source>
</evidence>
<dbReference type="OrthoDB" id="3801272at2759"/>
<organism evidence="2 3">
    <name type="scientific">Amniculicola lignicola CBS 123094</name>
    <dbReference type="NCBI Taxonomy" id="1392246"/>
    <lineage>
        <taxon>Eukaryota</taxon>
        <taxon>Fungi</taxon>
        <taxon>Dikarya</taxon>
        <taxon>Ascomycota</taxon>
        <taxon>Pezizomycotina</taxon>
        <taxon>Dothideomycetes</taxon>
        <taxon>Pleosporomycetidae</taxon>
        <taxon>Pleosporales</taxon>
        <taxon>Amniculicolaceae</taxon>
        <taxon>Amniculicola</taxon>
    </lineage>
</organism>
<protein>
    <recommendedName>
        <fullName evidence="1">F-box domain-containing protein</fullName>
    </recommendedName>
</protein>
<dbReference type="EMBL" id="ML977603">
    <property type="protein sequence ID" value="KAF1998576.1"/>
    <property type="molecule type" value="Genomic_DNA"/>
</dbReference>
<dbReference type="InterPro" id="IPR036047">
    <property type="entry name" value="F-box-like_dom_sf"/>
</dbReference>
<dbReference type="Pfam" id="PF00646">
    <property type="entry name" value="F-box"/>
    <property type="match status" value="1"/>
</dbReference>
<dbReference type="InterPro" id="IPR001810">
    <property type="entry name" value="F-box_dom"/>
</dbReference>
<sequence>MVHGKDSVGDFQYLRPAEYSKGQIPRALQPRPALCHSEQELGDLQAWRREVAVFTDERIAAYETRPTFHTASGFGTIETGTVHPAGNRVVEITELIEQILRYVDPVTRLIALGVCKRWRDVALYIIKQVDCRENFSREPCCSPVRLHDMILDTFSLHRTSIGERNGMIDSDEMPFGWCKSLLDRKLLRLKDTAHPDIIPVAYHSGQFTQEPDLFIMTAQLLGNKTGWQHLPDAALECLSSGVLTHPPGVSLNISTRISQLAEHKPRPQKLLHIVNVKNEEGIQIGELVSALKKAYSLAMEHWVYWVKILRASIDKIPWDHDIWIVENAPKLFISIDPFTGKAGPAHSVDYLACIYALPPRDQRQAEWMPESMFKHDRRPWADYEQAADGVRFSGLSIRGSGSTNISY</sequence>
<proteinExistence type="predicted"/>
<dbReference type="AlphaFoldDB" id="A0A6A5WLQ2"/>